<feature type="region of interest" description="Disordered" evidence="1">
    <location>
        <begin position="58"/>
        <end position="142"/>
    </location>
</feature>
<proteinExistence type="predicted"/>
<organism evidence="2 3">
    <name type="scientific">Suillus placidus</name>
    <dbReference type="NCBI Taxonomy" id="48579"/>
    <lineage>
        <taxon>Eukaryota</taxon>
        <taxon>Fungi</taxon>
        <taxon>Dikarya</taxon>
        <taxon>Basidiomycota</taxon>
        <taxon>Agaricomycotina</taxon>
        <taxon>Agaricomycetes</taxon>
        <taxon>Agaricomycetidae</taxon>
        <taxon>Boletales</taxon>
        <taxon>Suillineae</taxon>
        <taxon>Suillaceae</taxon>
        <taxon>Suillus</taxon>
    </lineage>
</organism>
<evidence type="ECO:0000256" key="1">
    <source>
        <dbReference type="SAM" id="MobiDB-lite"/>
    </source>
</evidence>
<reference evidence="2" key="1">
    <citation type="journal article" date="2020" name="New Phytol.">
        <title>Comparative genomics reveals dynamic genome evolution in host specialist ectomycorrhizal fungi.</title>
        <authorList>
            <person name="Lofgren L.A."/>
            <person name="Nguyen N.H."/>
            <person name="Vilgalys R."/>
            <person name="Ruytinx J."/>
            <person name="Liao H.L."/>
            <person name="Branco S."/>
            <person name="Kuo A."/>
            <person name="LaButti K."/>
            <person name="Lipzen A."/>
            <person name="Andreopoulos W."/>
            <person name="Pangilinan J."/>
            <person name="Riley R."/>
            <person name="Hundley H."/>
            <person name="Na H."/>
            <person name="Barry K."/>
            <person name="Grigoriev I.V."/>
            <person name="Stajich J.E."/>
            <person name="Kennedy P.G."/>
        </authorList>
    </citation>
    <scope>NUCLEOTIDE SEQUENCE</scope>
    <source>
        <strain evidence="2">DOB743</strain>
    </source>
</reference>
<feature type="compositionally biased region" description="Basic residues" evidence="1">
    <location>
        <begin position="72"/>
        <end position="83"/>
    </location>
</feature>
<gene>
    <name evidence="2" type="ORF">EV702DRAFT_962891</name>
</gene>
<evidence type="ECO:0000313" key="3">
    <source>
        <dbReference type="Proteomes" id="UP000714275"/>
    </source>
</evidence>
<comment type="caution">
    <text evidence="2">The sequence shown here is derived from an EMBL/GenBank/DDBJ whole genome shotgun (WGS) entry which is preliminary data.</text>
</comment>
<feature type="region of interest" description="Disordered" evidence="1">
    <location>
        <begin position="192"/>
        <end position="224"/>
    </location>
</feature>
<sequence>NATQHPGYILTGGEGHVKRRTKAQKAADDQREEEEKRASEMAELEGHNRIAAFQKKMETDQAAARVDVPKPTRPRPHPVKKAVKATETSNLTMAEDKAVSANGKGGRAGGKLATGANVKHPESDAEEEVRVPGSRKKKEMRKVLPVKTPVRDAIKAAGLIDESTMARDDDKKPDDVSIPDYGIAAGRISGWRSDIPPAGSKPSSGLRKKIPTMPSNFSSTVPSSKLTMGSTISSGGAPLTPINTIADAGADNVADRFMTLFADNDLAESVERSQALARMSKPRATQGVKISSKVPDTSVQTIHAYRNTNLTPQQLNAIQSDVIADDEMNVEAAPPVVASLINYGSDTDMESDLEPPPSTQVPRGYYDADIHNHAFVIEEDAPSSDVEFVNHIKPVVVKTKSKPVSLRVTSATNVGVKHRAPVAKRTKSSIAHTRSLSSISILTHFMSSQDDVETDEDHKIFAKNLRLKLVLPLRRHVYSFSRHTTTNSFLMFQMERALNIFSGDTRVTELKVNSKGKAIKVPHSMNKASGKPSSALKVFSDTNYGDATRGYMMSINRLQESVIQDVWERTKDIAMKRHGAPAILDGKDSDDERALIYDNW</sequence>
<dbReference type="Proteomes" id="UP000714275">
    <property type="component" value="Unassembled WGS sequence"/>
</dbReference>
<feature type="non-terminal residue" evidence="2">
    <location>
        <position position="1"/>
    </location>
</feature>
<feature type="compositionally biased region" description="Polar residues" evidence="1">
    <location>
        <begin position="213"/>
        <end position="224"/>
    </location>
</feature>
<dbReference type="AlphaFoldDB" id="A0A9P7D5N7"/>
<evidence type="ECO:0000313" key="2">
    <source>
        <dbReference type="EMBL" id="KAG1781230.1"/>
    </source>
</evidence>
<protein>
    <submittedName>
        <fullName evidence="2">Uncharacterized protein</fullName>
    </submittedName>
</protein>
<dbReference type="OrthoDB" id="2693345at2759"/>
<name>A0A9P7D5N7_9AGAM</name>
<accession>A0A9P7D5N7</accession>
<feature type="compositionally biased region" description="Basic and acidic residues" evidence="1">
    <location>
        <begin position="25"/>
        <end position="45"/>
    </location>
</feature>
<dbReference type="EMBL" id="JABBWD010000006">
    <property type="protein sequence ID" value="KAG1781230.1"/>
    <property type="molecule type" value="Genomic_DNA"/>
</dbReference>
<feature type="region of interest" description="Disordered" evidence="1">
    <location>
        <begin position="1"/>
        <end position="45"/>
    </location>
</feature>
<keyword evidence="3" id="KW-1185">Reference proteome</keyword>